<reference evidence="2 3" key="1">
    <citation type="submission" date="2020-08" db="EMBL/GenBank/DDBJ databases">
        <title>Genomic Encyclopedia of Type Strains, Phase IV (KMG-IV): sequencing the most valuable type-strain genomes for metagenomic binning, comparative biology and taxonomic classification.</title>
        <authorList>
            <person name="Goeker M."/>
        </authorList>
    </citation>
    <scope>NUCLEOTIDE SEQUENCE [LARGE SCALE GENOMIC DNA]</scope>
    <source>
        <strain evidence="2 3">DSM 101806</strain>
    </source>
</reference>
<comment type="caution">
    <text evidence="2">The sequence shown here is derived from an EMBL/GenBank/DDBJ whole genome shotgun (WGS) entry which is preliminary data.</text>
</comment>
<proteinExistence type="predicted"/>
<evidence type="ECO:0000256" key="1">
    <source>
        <dbReference type="SAM" id="MobiDB-lite"/>
    </source>
</evidence>
<evidence type="ECO:0000313" key="2">
    <source>
        <dbReference type="EMBL" id="MBB4097288.1"/>
    </source>
</evidence>
<organism evidence="2 3">
    <name type="scientific">Sphingomonas kyeonggiensis</name>
    <dbReference type="NCBI Taxonomy" id="1268553"/>
    <lineage>
        <taxon>Bacteria</taxon>
        <taxon>Pseudomonadati</taxon>
        <taxon>Pseudomonadota</taxon>
        <taxon>Alphaproteobacteria</taxon>
        <taxon>Sphingomonadales</taxon>
        <taxon>Sphingomonadaceae</taxon>
        <taxon>Sphingomonas</taxon>
    </lineage>
</organism>
<dbReference type="RefSeq" id="WP_183994799.1">
    <property type="nucleotide sequence ID" value="NZ_JACIEH010000001.1"/>
</dbReference>
<sequence length="88" mass="8544">MADTETTTADSATSTPTTLEEATETAKSFLAQAQEAIGDAVDATVTAVKEHPIAAAGIAAGVAAAVGGAAYAATQLGGDKEPAPKAKK</sequence>
<accession>A0A7W6JPU7</accession>
<protein>
    <submittedName>
        <fullName evidence="2">ElaB/YqjD/DUF883 family membrane-anchored ribosome-binding protein</fullName>
    </submittedName>
</protein>
<name>A0A7W6JPU7_9SPHN</name>
<evidence type="ECO:0000313" key="3">
    <source>
        <dbReference type="Proteomes" id="UP000557392"/>
    </source>
</evidence>
<dbReference type="Proteomes" id="UP000557392">
    <property type="component" value="Unassembled WGS sequence"/>
</dbReference>
<feature type="region of interest" description="Disordered" evidence="1">
    <location>
        <begin position="1"/>
        <end position="24"/>
    </location>
</feature>
<dbReference type="AlphaFoldDB" id="A0A7W6JPU7"/>
<dbReference type="EMBL" id="JACIEH010000001">
    <property type="protein sequence ID" value="MBB4097288.1"/>
    <property type="molecule type" value="Genomic_DNA"/>
</dbReference>
<keyword evidence="3" id="KW-1185">Reference proteome</keyword>
<gene>
    <name evidence="2" type="ORF">GGR46_000821</name>
</gene>